<feature type="binding site" description="covalent" evidence="7">
    <location>
        <position position="135"/>
    </location>
    <ligand>
        <name>heme c</name>
        <dbReference type="ChEBI" id="CHEBI:61717"/>
    </ligand>
</feature>
<dbReference type="STRING" id="1123755.SAMN05444714_0300"/>
<comment type="PTM">
    <text evidence="7">Binds 1 heme group per subunit.</text>
</comment>
<dbReference type="InterPro" id="IPR002321">
    <property type="entry name" value="Cyt_c_II"/>
</dbReference>
<reference evidence="9 10" key="1">
    <citation type="submission" date="2016-10" db="EMBL/GenBank/DDBJ databases">
        <authorList>
            <person name="de Groot N.N."/>
        </authorList>
    </citation>
    <scope>NUCLEOTIDE SEQUENCE [LARGE SCALE GENOMIC DNA]</scope>
    <source>
        <strain evidence="9 10">DSM 29433</strain>
    </source>
</reference>
<sequence length="144" mass="15360">MRKMIILLCGVMTATTLLAHTGVQNPAVMARMNSMSAIAEDLKVIALMARGEEPFDAEAARAAAASIAAESAQIEALFTEPEDDPKSEAKPSIWENFAQFSSIAAEMEAIALGLSTSIQTSEDIRPALASLGQSCRTCHEAFRE</sequence>
<organism evidence="9 10">
    <name type="scientific">Yoonia litorea</name>
    <dbReference type="NCBI Taxonomy" id="1123755"/>
    <lineage>
        <taxon>Bacteria</taxon>
        <taxon>Pseudomonadati</taxon>
        <taxon>Pseudomonadota</taxon>
        <taxon>Alphaproteobacteria</taxon>
        <taxon>Rhodobacterales</taxon>
        <taxon>Paracoccaceae</taxon>
        <taxon>Yoonia</taxon>
    </lineage>
</organism>
<dbReference type="EMBL" id="FOZM01000001">
    <property type="protein sequence ID" value="SFR99881.1"/>
    <property type="molecule type" value="Genomic_DNA"/>
</dbReference>
<dbReference type="GO" id="GO:0042597">
    <property type="term" value="C:periplasmic space"/>
    <property type="evidence" value="ECO:0007669"/>
    <property type="project" value="InterPro"/>
</dbReference>
<evidence type="ECO:0000256" key="1">
    <source>
        <dbReference type="ARBA" id="ARBA00022448"/>
    </source>
</evidence>
<accession>A0A1I6L8R3</accession>
<evidence type="ECO:0000256" key="4">
    <source>
        <dbReference type="ARBA" id="ARBA00022982"/>
    </source>
</evidence>
<dbReference type="AlphaFoldDB" id="A0A1I6L8R3"/>
<feature type="signal peptide" evidence="8">
    <location>
        <begin position="1"/>
        <end position="19"/>
    </location>
</feature>
<name>A0A1I6L8R3_9RHOB</name>
<keyword evidence="8" id="KW-0732">Signal</keyword>
<dbReference type="GO" id="GO:0022900">
    <property type="term" value="P:electron transport chain"/>
    <property type="evidence" value="ECO:0007669"/>
    <property type="project" value="InterPro"/>
</dbReference>
<evidence type="ECO:0000256" key="2">
    <source>
        <dbReference type="ARBA" id="ARBA00022617"/>
    </source>
</evidence>
<dbReference type="PROSITE" id="PS51009">
    <property type="entry name" value="CYTCII"/>
    <property type="match status" value="1"/>
</dbReference>
<evidence type="ECO:0000256" key="6">
    <source>
        <dbReference type="PIRSR" id="PIRSR000027-1"/>
    </source>
</evidence>
<evidence type="ECO:0000313" key="9">
    <source>
        <dbReference type="EMBL" id="SFR99881.1"/>
    </source>
</evidence>
<protein>
    <submittedName>
        <fullName evidence="9">Cytochrome c556</fullName>
    </submittedName>
</protein>
<dbReference type="GO" id="GO:0005506">
    <property type="term" value="F:iron ion binding"/>
    <property type="evidence" value="ECO:0007669"/>
    <property type="project" value="InterPro"/>
</dbReference>
<dbReference type="OrthoDB" id="8115790at2"/>
<keyword evidence="10" id="KW-1185">Reference proteome</keyword>
<evidence type="ECO:0000256" key="7">
    <source>
        <dbReference type="PIRSR" id="PIRSR000027-2"/>
    </source>
</evidence>
<evidence type="ECO:0000256" key="8">
    <source>
        <dbReference type="SAM" id="SignalP"/>
    </source>
</evidence>
<dbReference type="InterPro" id="IPR012127">
    <property type="entry name" value="Cyt_c_prime"/>
</dbReference>
<dbReference type="Gene3D" id="1.20.120.10">
    <property type="entry name" value="Cytochrome c/b562"/>
    <property type="match status" value="1"/>
</dbReference>
<dbReference type="Pfam" id="PF01322">
    <property type="entry name" value="Cytochrom_C_2"/>
    <property type="match status" value="1"/>
</dbReference>
<dbReference type="PIRSF" id="PIRSF000027">
    <property type="entry name" value="Cytc_c_prime"/>
    <property type="match status" value="1"/>
</dbReference>
<dbReference type="GO" id="GO:0020037">
    <property type="term" value="F:heme binding"/>
    <property type="evidence" value="ECO:0007669"/>
    <property type="project" value="InterPro"/>
</dbReference>
<feature type="binding site" description="covalent" evidence="7">
    <location>
        <position position="138"/>
    </location>
    <ligand>
        <name>heme c</name>
        <dbReference type="ChEBI" id="CHEBI:61717"/>
    </ligand>
</feature>
<dbReference type="GO" id="GO:0009055">
    <property type="term" value="F:electron transfer activity"/>
    <property type="evidence" value="ECO:0007669"/>
    <property type="project" value="InterPro"/>
</dbReference>
<evidence type="ECO:0000313" key="10">
    <source>
        <dbReference type="Proteomes" id="UP000198926"/>
    </source>
</evidence>
<evidence type="ECO:0000256" key="3">
    <source>
        <dbReference type="ARBA" id="ARBA00022723"/>
    </source>
</evidence>
<keyword evidence="3 6" id="KW-0479">Metal-binding</keyword>
<dbReference type="InterPro" id="IPR010980">
    <property type="entry name" value="Cyt_c/b562"/>
</dbReference>
<keyword evidence="5 6" id="KW-0408">Iron</keyword>
<keyword evidence="1" id="KW-0813">Transport</keyword>
<evidence type="ECO:0000256" key="5">
    <source>
        <dbReference type="ARBA" id="ARBA00023004"/>
    </source>
</evidence>
<feature type="binding site" description="axial binding residue" evidence="6">
    <location>
        <position position="139"/>
    </location>
    <ligand>
        <name>heme c</name>
        <dbReference type="ChEBI" id="CHEBI:61717"/>
    </ligand>
    <ligandPart>
        <name>Fe</name>
        <dbReference type="ChEBI" id="CHEBI:18248"/>
    </ligandPart>
</feature>
<dbReference type="SUPFAM" id="SSF47175">
    <property type="entry name" value="Cytochromes"/>
    <property type="match status" value="1"/>
</dbReference>
<proteinExistence type="predicted"/>
<keyword evidence="2 7" id="KW-0349">Heme</keyword>
<feature type="chain" id="PRO_5011734109" evidence="8">
    <location>
        <begin position="20"/>
        <end position="144"/>
    </location>
</feature>
<gene>
    <name evidence="9" type="ORF">SAMN05444714_0300</name>
</gene>
<dbReference type="Proteomes" id="UP000198926">
    <property type="component" value="Unassembled WGS sequence"/>
</dbReference>
<keyword evidence="4" id="KW-0249">Electron transport</keyword>